<dbReference type="EMBL" id="MN740467">
    <property type="protein sequence ID" value="QHU27977.1"/>
    <property type="molecule type" value="Genomic_DNA"/>
</dbReference>
<dbReference type="AlphaFoldDB" id="A0A6C0LC18"/>
<reference evidence="1" key="1">
    <citation type="journal article" date="2020" name="Nature">
        <title>Giant virus diversity and host interactions through global metagenomics.</title>
        <authorList>
            <person name="Schulz F."/>
            <person name="Roux S."/>
            <person name="Paez-Espino D."/>
            <person name="Jungbluth S."/>
            <person name="Walsh D.A."/>
            <person name="Denef V.J."/>
            <person name="McMahon K.D."/>
            <person name="Konstantinidis K.T."/>
            <person name="Eloe-Fadrosh E.A."/>
            <person name="Kyrpides N.C."/>
            <person name="Woyke T."/>
        </authorList>
    </citation>
    <scope>NUCLEOTIDE SEQUENCE</scope>
    <source>
        <strain evidence="1">GVMAG-M-3300027769-26</strain>
    </source>
</reference>
<organism evidence="1">
    <name type="scientific">viral metagenome</name>
    <dbReference type="NCBI Taxonomy" id="1070528"/>
    <lineage>
        <taxon>unclassified sequences</taxon>
        <taxon>metagenomes</taxon>
        <taxon>organismal metagenomes</taxon>
    </lineage>
</organism>
<accession>A0A6C0LC18</accession>
<sequence length="58" mass="6534">MNTNPYITHYISNSIAVPNAPTKSKEARNLLYNHFTPPGIKLAICKVLNFNSSEKEDK</sequence>
<evidence type="ECO:0000313" key="1">
    <source>
        <dbReference type="EMBL" id="QHU27977.1"/>
    </source>
</evidence>
<name>A0A6C0LC18_9ZZZZ</name>
<protein>
    <submittedName>
        <fullName evidence="1">Uncharacterized protein</fullName>
    </submittedName>
</protein>
<proteinExistence type="predicted"/>